<comment type="caution">
    <text evidence="2">The sequence shown here is derived from an EMBL/GenBank/DDBJ whole genome shotgun (WGS) entry which is preliminary data.</text>
</comment>
<evidence type="ECO:0000313" key="3">
    <source>
        <dbReference type="Proteomes" id="UP001139353"/>
    </source>
</evidence>
<sequence length="193" mass="21059">MRLLPTLLLLLASAAARGADAPALPPCEPAVRFVADWFADPPQEFDKSSGFLAKQGASAAEGATALGLVTVENAISVVPEKSCRGLRVSLRFVHPVLRVIRELPPGSCAHAHVLRHEYTHVHIYREMARQFRELVYPFPDSATPDDVLHYAKQQLAKLQEAQRLFDSPEEYAGNLTACKGEIPRLLAAAKKAG</sequence>
<organism evidence="2 3">
    <name type="scientific">Scleromatobacter humisilvae</name>
    <dbReference type="NCBI Taxonomy" id="2897159"/>
    <lineage>
        <taxon>Bacteria</taxon>
        <taxon>Pseudomonadati</taxon>
        <taxon>Pseudomonadota</taxon>
        <taxon>Betaproteobacteria</taxon>
        <taxon>Burkholderiales</taxon>
        <taxon>Sphaerotilaceae</taxon>
        <taxon>Scleromatobacter</taxon>
    </lineage>
</organism>
<dbReference type="Proteomes" id="UP001139353">
    <property type="component" value="Unassembled WGS sequence"/>
</dbReference>
<gene>
    <name evidence="2" type="ORF">LPC04_04500</name>
</gene>
<keyword evidence="1" id="KW-0732">Signal</keyword>
<dbReference type="AlphaFoldDB" id="A0A9X2C1G6"/>
<accession>A0A9X2C1G6</accession>
<dbReference type="RefSeq" id="WP_275680986.1">
    <property type="nucleotide sequence ID" value="NZ_JAJLJH010000001.1"/>
</dbReference>
<reference evidence="2" key="1">
    <citation type="submission" date="2021-11" db="EMBL/GenBank/DDBJ databases">
        <title>BS-T2-15 a new species belonging to the Comamonadaceae family isolated from the soil of a French oak forest.</title>
        <authorList>
            <person name="Mieszkin S."/>
            <person name="Alain K."/>
        </authorList>
    </citation>
    <scope>NUCLEOTIDE SEQUENCE</scope>
    <source>
        <strain evidence="2">BS-T2-15</strain>
    </source>
</reference>
<feature type="signal peptide" evidence="1">
    <location>
        <begin position="1"/>
        <end position="18"/>
    </location>
</feature>
<keyword evidence="3" id="KW-1185">Reference proteome</keyword>
<proteinExistence type="predicted"/>
<protein>
    <recommendedName>
        <fullName evidence="4">DUF922 domain-containing protein</fullName>
    </recommendedName>
</protein>
<evidence type="ECO:0000256" key="1">
    <source>
        <dbReference type="SAM" id="SignalP"/>
    </source>
</evidence>
<dbReference type="EMBL" id="JAJLJH010000001">
    <property type="protein sequence ID" value="MCK9684965.1"/>
    <property type="molecule type" value="Genomic_DNA"/>
</dbReference>
<evidence type="ECO:0008006" key="4">
    <source>
        <dbReference type="Google" id="ProtNLM"/>
    </source>
</evidence>
<evidence type="ECO:0000313" key="2">
    <source>
        <dbReference type="EMBL" id="MCK9684965.1"/>
    </source>
</evidence>
<name>A0A9X2C1G6_9BURK</name>
<feature type="chain" id="PRO_5040828623" description="DUF922 domain-containing protein" evidence="1">
    <location>
        <begin position="19"/>
        <end position="193"/>
    </location>
</feature>